<dbReference type="OrthoDB" id="284254at2157"/>
<reference evidence="1 3" key="1">
    <citation type="submission" date="2015-08" db="EMBL/GenBank/DDBJ databases">
        <title>Genomes of Isolates from Cabo Rojo, PR.</title>
        <authorList>
            <person name="Sanchez-Nieves R.L."/>
            <person name="Montalvo-Rodriguez R."/>
        </authorList>
    </citation>
    <scope>NUCLEOTIDE SEQUENCE [LARGE SCALE GENOMIC DNA]</scope>
    <source>
        <strain evidence="1 3">SL3</strain>
    </source>
</reference>
<dbReference type="Proteomes" id="UP000610611">
    <property type="component" value="Unassembled WGS sequence"/>
</dbReference>
<reference evidence="2" key="2">
    <citation type="submission" date="2019-12" db="EMBL/GenBank/DDBJ databases">
        <title>The whole-genome sequencing of Haloarcula japonica strain pws8.</title>
        <authorList>
            <person name="Verma D.K."/>
            <person name="Gopal K."/>
            <person name="Prasad E.S."/>
        </authorList>
    </citation>
    <scope>NUCLEOTIDE SEQUENCE</scope>
    <source>
        <strain evidence="2">Pws8</strain>
    </source>
</reference>
<gene>
    <name evidence="1" type="ORF">AMS69_04960</name>
    <name evidence="2" type="ORF">GOC83_01415</name>
</gene>
<name>A0A0N0UAD2_9EURY</name>
<comment type="caution">
    <text evidence="1">The sequence shown here is derived from an EMBL/GenBank/DDBJ whole genome shotgun (WGS) entry which is preliminary data.</text>
</comment>
<dbReference type="Pfam" id="PF22742">
    <property type="entry name" value="PspAB"/>
    <property type="match status" value="1"/>
</dbReference>
<dbReference type="EMBL" id="LIUF01000001">
    <property type="protein sequence ID" value="KOX95203.1"/>
    <property type="molecule type" value="Genomic_DNA"/>
</dbReference>
<accession>A0A0N0UAD2</accession>
<dbReference type="EMBL" id="WOWB01000001">
    <property type="protein sequence ID" value="NLV04797.1"/>
    <property type="molecule type" value="Genomic_DNA"/>
</dbReference>
<dbReference type="RefSeq" id="WP_053966954.1">
    <property type="nucleotide sequence ID" value="NZ_JAWJXX010000021.1"/>
</dbReference>
<organism evidence="1 3">
    <name type="scientific">Haloarcula rubripromontorii</name>
    <dbReference type="NCBI Taxonomy" id="1705562"/>
    <lineage>
        <taxon>Archaea</taxon>
        <taxon>Methanobacteriati</taxon>
        <taxon>Methanobacteriota</taxon>
        <taxon>Stenosarchaea group</taxon>
        <taxon>Halobacteria</taxon>
        <taxon>Halobacteriales</taxon>
        <taxon>Haloarculaceae</taxon>
        <taxon>Haloarcula</taxon>
    </lineage>
</organism>
<sequence length="205" mass="23264">MGLLDGLKSVLGVKAEADATRDADPDDLFGMSTAYITMEADLGYESTGEAALCFADVDSTDFQDAVDEVESILDAGMVETGTRATFETDDHGYQWVVLHDDDFEDLLTSIHFAADTLVERRYGSRLLAALFAFEHARDDQTVYWVYSFRRGAYYPFAPDPHDSHERNTSAEFKLDSNLSDEITVEDDKEYWYPLWPDRPGYHPWE</sequence>
<dbReference type="InterPro" id="IPR054383">
    <property type="entry name" value="PspAB-like"/>
</dbReference>
<proteinExistence type="predicted"/>
<dbReference type="PATRIC" id="fig|1705562.3.peg.1975"/>
<evidence type="ECO:0000313" key="2">
    <source>
        <dbReference type="EMBL" id="NLV04797.1"/>
    </source>
</evidence>
<protein>
    <submittedName>
        <fullName evidence="1">Uncharacterized protein</fullName>
    </submittedName>
</protein>
<dbReference type="Proteomes" id="UP000037729">
    <property type="component" value="Unassembled WGS sequence"/>
</dbReference>
<evidence type="ECO:0000313" key="1">
    <source>
        <dbReference type="EMBL" id="KOX95203.1"/>
    </source>
</evidence>
<keyword evidence="3" id="KW-1185">Reference proteome</keyword>
<dbReference type="AlphaFoldDB" id="A0A0N0UAD2"/>
<evidence type="ECO:0000313" key="3">
    <source>
        <dbReference type="Proteomes" id="UP000037729"/>
    </source>
</evidence>
<dbReference type="STRING" id="1705562.AMS69_04960"/>